<reference evidence="8 9" key="1">
    <citation type="journal article" date="2013" name="Nature">
        <title>Insights into bilaterian evolution from three spiralian genomes.</title>
        <authorList>
            <person name="Simakov O."/>
            <person name="Marletaz F."/>
            <person name="Cho S.J."/>
            <person name="Edsinger-Gonzales E."/>
            <person name="Havlak P."/>
            <person name="Hellsten U."/>
            <person name="Kuo D.H."/>
            <person name="Larsson T."/>
            <person name="Lv J."/>
            <person name="Arendt D."/>
            <person name="Savage R."/>
            <person name="Osoegawa K."/>
            <person name="de Jong P."/>
            <person name="Grimwood J."/>
            <person name="Chapman J.A."/>
            <person name="Shapiro H."/>
            <person name="Aerts A."/>
            <person name="Otillar R.P."/>
            <person name="Terry A.Y."/>
            <person name="Boore J.L."/>
            <person name="Grigoriev I.V."/>
            <person name="Lindberg D.R."/>
            <person name="Seaver E.C."/>
            <person name="Weisblat D.A."/>
            <person name="Putnam N.H."/>
            <person name="Rokhsar D.S."/>
        </authorList>
    </citation>
    <scope>NUCLEOTIDE SEQUENCE [LARGE SCALE GENOMIC DNA]</scope>
</reference>
<keyword evidence="9" id="KW-1185">Reference proteome</keyword>
<evidence type="ECO:0000256" key="3">
    <source>
        <dbReference type="ARBA" id="ARBA00022490"/>
    </source>
</evidence>
<keyword evidence="5" id="KW-0206">Cytoskeleton</keyword>
<feature type="compositionally biased region" description="Basic and acidic residues" evidence="6">
    <location>
        <begin position="342"/>
        <end position="357"/>
    </location>
</feature>
<evidence type="ECO:0000256" key="1">
    <source>
        <dbReference type="ARBA" id="ARBA00004245"/>
    </source>
</evidence>
<feature type="compositionally biased region" description="Acidic residues" evidence="6">
    <location>
        <begin position="766"/>
        <end position="775"/>
    </location>
</feature>
<name>V4BVY6_LOTGI</name>
<feature type="region of interest" description="Disordered" evidence="6">
    <location>
        <begin position="702"/>
        <end position="793"/>
    </location>
</feature>
<feature type="transmembrane region" description="Helical" evidence="7">
    <location>
        <begin position="7"/>
        <end position="34"/>
    </location>
</feature>
<dbReference type="KEGG" id="lgi:LOTGIDRAFT_232681"/>
<dbReference type="PANTHER" id="PTHR15073:SF1">
    <property type="entry name" value="RETICULOCYTE-BINDING PROTEIN HOMOLOG 2A"/>
    <property type="match status" value="1"/>
</dbReference>
<dbReference type="InterPro" id="IPR051483">
    <property type="entry name" value="MAP7_domain-containing"/>
</dbReference>
<dbReference type="Proteomes" id="UP000030746">
    <property type="component" value="Unassembled WGS sequence"/>
</dbReference>
<evidence type="ECO:0000256" key="7">
    <source>
        <dbReference type="SAM" id="Phobius"/>
    </source>
</evidence>
<feature type="compositionally biased region" description="Basic and acidic residues" evidence="6">
    <location>
        <begin position="491"/>
        <end position="561"/>
    </location>
</feature>
<evidence type="ECO:0000256" key="5">
    <source>
        <dbReference type="ARBA" id="ARBA00023212"/>
    </source>
</evidence>
<feature type="compositionally biased region" description="Polar residues" evidence="6">
    <location>
        <begin position="619"/>
        <end position="629"/>
    </location>
</feature>
<dbReference type="RefSeq" id="XP_009055932.1">
    <property type="nucleotide sequence ID" value="XM_009057684.1"/>
</dbReference>
<feature type="region of interest" description="Disordered" evidence="6">
    <location>
        <begin position="491"/>
        <end position="662"/>
    </location>
</feature>
<evidence type="ECO:0000256" key="4">
    <source>
        <dbReference type="ARBA" id="ARBA00023054"/>
    </source>
</evidence>
<feature type="compositionally biased region" description="Basic and acidic residues" evidence="6">
    <location>
        <begin position="737"/>
        <end position="746"/>
    </location>
</feature>
<feature type="compositionally biased region" description="Polar residues" evidence="6">
    <location>
        <begin position="562"/>
        <end position="587"/>
    </location>
</feature>
<feature type="compositionally biased region" description="Polar residues" evidence="6">
    <location>
        <begin position="229"/>
        <end position="253"/>
    </location>
</feature>
<evidence type="ECO:0000256" key="2">
    <source>
        <dbReference type="ARBA" id="ARBA00007525"/>
    </source>
</evidence>
<feature type="compositionally biased region" description="Polar residues" evidence="6">
    <location>
        <begin position="875"/>
        <end position="885"/>
    </location>
</feature>
<dbReference type="EMBL" id="KB201931">
    <property type="protein sequence ID" value="ESO93229.1"/>
    <property type="molecule type" value="Genomic_DNA"/>
</dbReference>
<feature type="compositionally biased region" description="Basic and acidic residues" evidence="6">
    <location>
        <begin position="887"/>
        <end position="896"/>
    </location>
</feature>
<keyword evidence="7" id="KW-1133">Transmembrane helix</keyword>
<dbReference type="Pfam" id="PF05672">
    <property type="entry name" value="MAP7"/>
    <property type="match status" value="1"/>
</dbReference>
<feature type="compositionally biased region" description="Basic and acidic residues" evidence="6">
    <location>
        <begin position="265"/>
        <end position="274"/>
    </location>
</feature>
<keyword evidence="4" id="KW-0175">Coiled coil</keyword>
<accession>V4BVY6</accession>
<organism evidence="8 9">
    <name type="scientific">Lottia gigantea</name>
    <name type="common">Giant owl limpet</name>
    <dbReference type="NCBI Taxonomy" id="225164"/>
    <lineage>
        <taxon>Eukaryota</taxon>
        <taxon>Metazoa</taxon>
        <taxon>Spiralia</taxon>
        <taxon>Lophotrochozoa</taxon>
        <taxon>Mollusca</taxon>
        <taxon>Gastropoda</taxon>
        <taxon>Patellogastropoda</taxon>
        <taxon>Lottioidea</taxon>
        <taxon>Lottiidae</taxon>
        <taxon>Lottia</taxon>
    </lineage>
</organism>
<feature type="region of interest" description="Disordered" evidence="6">
    <location>
        <begin position="342"/>
        <end position="396"/>
    </location>
</feature>
<comment type="subcellular location">
    <subcellularLocation>
        <location evidence="1">Cytoplasm</location>
        <location evidence="1">Cytoskeleton</location>
    </subcellularLocation>
</comment>
<feature type="compositionally biased region" description="Low complexity" evidence="6">
    <location>
        <begin position="359"/>
        <end position="369"/>
    </location>
</feature>
<sequence length="1009" mass="112248">MDKERKLYFFSPVISGLLHSVFYIIYLLILPVYFINRSKREAILQRASERLTRYEAWKSGGRKGGSGQPSGFGSRTPRDICKPSERPKRSSSHSALIRHSPNSSDYAYMSPQRRAISACSSVRRHCCVDINRSGQNPGSFLPPSKHLSVSTSVLYHKRNPDFASTGGGLNAQPGSLLALNTIPESRRSFLAPSSSPPQRPKSTVNLNTSTPSVKLRENRAPRKPRPASVATSMPSFISTETPKSASQRSVSTDRLNKDKKHRKKDVIEEHEEKKPRKHSVKFSRHSIDRLSAPKQRDVMTTSIELPKRDPIIKRSPKKAYSTTNLAMTRKSLPANVKLAKETPPRLQKTGETDDKKVAVVKPSPSVKTTPTPPIRQSLTPTPKPPTPASVTTTTTPKAQVAPVVVASVVEETPRDEKKDVEDYKARLAEARRIAREKAEKEAEEERRIQEIERLKEEERLRQEEEEQRRFEEEALRLAEEARRIEEERLEKAIEAENKRREEEAKKLEEEKKAKELADQKAQEEAEQLERERIVRAKKEEEERIERKKRLEMIMKRVKTDGQSDSSRTESPNKSVTSSPVKTATATTEEPVDSGSGLSNGNSEEDITKPTTLDTTDPTHFQTPDKLSTNDSDKPRFRSPLLQQMAENKSDSPGGERPKFKSPLLQNLLGKNKAGARVGLEKSSEESRAGEILNALKQKETLSFSSSQSLTNLSQTSESLADKESLEKNMSKSVFHINMKDEDKDIDTTESDNSSITDNKDAGEERILEDDQVEENSDNKHSETNGYSQSFTTTTITTTNGSTLENSVILQGGADSGVLMDLGESGTSLQSIPVNGVVTHDLIDSSISMQSVDSNISSTGEKEPSNDFEELIDLSSLPSNKNNVTSCHDADSSRGKGETPPNVNCETSQVGDVSRDITPTISLVQEELSRSVSDSVIITDLPASNPAVISKAKLDKLWQQAEVVMEENLSKVQHILEEHGIGFADNDRNSEEGQIWRVIEGDSPYTINLV</sequence>
<evidence type="ECO:0000256" key="6">
    <source>
        <dbReference type="SAM" id="MobiDB-lite"/>
    </source>
</evidence>
<dbReference type="GO" id="GO:0000226">
    <property type="term" value="P:microtubule cytoskeleton organization"/>
    <property type="evidence" value="ECO:0007669"/>
    <property type="project" value="InterPro"/>
</dbReference>
<feature type="compositionally biased region" description="Polar residues" evidence="6">
    <location>
        <begin position="200"/>
        <end position="212"/>
    </location>
</feature>
<dbReference type="PANTHER" id="PTHR15073">
    <property type="entry name" value="MICROTUBULE-ASSOCIATED PROTEIN"/>
    <property type="match status" value="1"/>
</dbReference>
<evidence type="ECO:0000313" key="9">
    <source>
        <dbReference type="Proteomes" id="UP000030746"/>
    </source>
</evidence>
<feature type="region of interest" description="Disordered" evidence="6">
    <location>
        <begin position="58"/>
        <end position="107"/>
    </location>
</feature>
<feature type="compositionally biased region" description="Low complexity" evidence="6">
    <location>
        <begin position="608"/>
        <end position="618"/>
    </location>
</feature>
<keyword evidence="7" id="KW-0472">Membrane</keyword>
<dbReference type="GeneID" id="20249009"/>
<keyword evidence="3" id="KW-0963">Cytoplasm</keyword>
<gene>
    <name evidence="8" type="ORF">LOTGIDRAFT_232681</name>
</gene>
<feature type="region of interest" description="Disordered" evidence="6">
    <location>
        <begin position="187"/>
        <end position="283"/>
    </location>
</feature>
<dbReference type="InterPro" id="IPR008604">
    <property type="entry name" value="MAP7_fam"/>
</dbReference>
<dbReference type="GO" id="GO:0015630">
    <property type="term" value="C:microtubule cytoskeleton"/>
    <property type="evidence" value="ECO:0007669"/>
    <property type="project" value="InterPro"/>
</dbReference>
<dbReference type="AlphaFoldDB" id="V4BVY6"/>
<protein>
    <submittedName>
        <fullName evidence="8">Uncharacterized protein</fullName>
    </submittedName>
</protein>
<feature type="compositionally biased region" description="Basic and acidic residues" evidence="6">
    <location>
        <begin position="647"/>
        <end position="658"/>
    </location>
</feature>
<evidence type="ECO:0000313" key="8">
    <source>
        <dbReference type="EMBL" id="ESO93229.1"/>
    </source>
</evidence>
<dbReference type="CTD" id="20249009"/>
<keyword evidence="7" id="KW-0812">Transmembrane</keyword>
<dbReference type="OrthoDB" id="6161699at2759"/>
<comment type="similarity">
    <text evidence="2">Belongs to the MAP7 family.</text>
</comment>
<dbReference type="HOGENOM" id="CLU_298140_0_0_1"/>
<feature type="region of interest" description="Disordered" evidence="6">
    <location>
        <begin position="874"/>
        <end position="908"/>
    </location>
</feature>
<feature type="compositionally biased region" description="Basic and acidic residues" evidence="6">
    <location>
        <begin position="76"/>
        <end position="88"/>
    </location>
</feature>
<dbReference type="OMA" id="TVCNHIV"/>
<feature type="compositionally biased region" description="Basic and acidic residues" evidence="6">
    <location>
        <begin position="719"/>
        <end position="729"/>
    </location>
</feature>
<feature type="compositionally biased region" description="Low complexity" evidence="6">
    <location>
        <begin position="702"/>
        <end position="718"/>
    </location>
</feature>
<proteinExistence type="inferred from homology"/>
<feature type="region of interest" description="Disordered" evidence="6">
    <location>
        <begin position="435"/>
        <end position="472"/>
    </location>
</feature>